<dbReference type="AlphaFoldDB" id="A0A9W4SGC2"/>
<dbReference type="Proteomes" id="UP001153678">
    <property type="component" value="Unassembled WGS sequence"/>
</dbReference>
<dbReference type="InterPro" id="IPR040015">
    <property type="entry name" value="UBL3-like"/>
</dbReference>
<accession>A0A9W4SGC2</accession>
<feature type="compositionally biased region" description="Polar residues" evidence="1">
    <location>
        <begin position="1"/>
        <end position="41"/>
    </location>
</feature>
<protein>
    <submittedName>
        <fullName evidence="3">3133_t:CDS:1</fullName>
    </submittedName>
</protein>
<reference evidence="3" key="1">
    <citation type="submission" date="2022-08" db="EMBL/GenBank/DDBJ databases">
        <authorList>
            <person name="Kallberg Y."/>
            <person name="Tangrot J."/>
            <person name="Rosling A."/>
        </authorList>
    </citation>
    <scope>NUCLEOTIDE SEQUENCE</scope>
    <source>
        <strain evidence="3">Wild A</strain>
    </source>
</reference>
<feature type="region of interest" description="Disordered" evidence="1">
    <location>
        <begin position="1"/>
        <end position="71"/>
    </location>
</feature>
<evidence type="ECO:0000313" key="3">
    <source>
        <dbReference type="EMBL" id="CAI2168444.1"/>
    </source>
</evidence>
<dbReference type="Gene3D" id="3.10.20.90">
    <property type="entry name" value="Phosphatidylinositol 3-kinase Catalytic Subunit, Chain A, domain 1"/>
    <property type="match status" value="1"/>
</dbReference>
<gene>
    <name evidence="3" type="ORF">FWILDA_LOCUS3585</name>
</gene>
<dbReference type="PANTHER" id="PTHR13169:SF0">
    <property type="entry name" value="UBIQUITIN-LIKE PROTEIN 3"/>
    <property type="match status" value="1"/>
</dbReference>
<dbReference type="SUPFAM" id="SSF54236">
    <property type="entry name" value="Ubiquitin-like"/>
    <property type="match status" value="1"/>
</dbReference>
<evidence type="ECO:0000313" key="4">
    <source>
        <dbReference type="Proteomes" id="UP001153678"/>
    </source>
</evidence>
<keyword evidence="4" id="KW-1185">Reference proteome</keyword>
<sequence length="188" mass="20567">MSSINGSSNADTSQPTVTKNLVTDNSDSNQATTVVKTPTQSENRKSHSGGDSTTSSSALSSQTSQQEESEDKVNLTLLLVSGKRHTFVFDPNDTITVVKSRVFNNWPKEWADETPVAVSSLKIVYQGRFLEDGATLEYSLLIILTSSANKIQRGQNTIVHLTIKNLLHQDNEDPKSVETAPKCRCIIL</sequence>
<evidence type="ECO:0000256" key="1">
    <source>
        <dbReference type="SAM" id="MobiDB-lite"/>
    </source>
</evidence>
<dbReference type="EMBL" id="CAMKVN010000486">
    <property type="protein sequence ID" value="CAI2168444.1"/>
    <property type="molecule type" value="Genomic_DNA"/>
</dbReference>
<dbReference type="Pfam" id="PF13881">
    <property type="entry name" value="Rad60-SLD_2"/>
    <property type="match status" value="1"/>
</dbReference>
<dbReference type="PROSITE" id="PS50053">
    <property type="entry name" value="UBIQUITIN_2"/>
    <property type="match status" value="1"/>
</dbReference>
<dbReference type="OrthoDB" id="1043111at2759"/>
<dbReference type="InterPro" id="IPR000626">
    <property type="entry name" value="Ubiquitin-like_dom"/>
</dbReference>
<dbReference type="InterPro" id="IPR039540">
    <property type="entry name" value="UBL3-like_ubiquitin_dom"/>
</dbReference>
<comment type="caution">
    <text evidence="3">The sequence shown here is derived from an EMBL/GenBank/DDBJ whole genome shotgun (WGS) entry which is preliminary data.</text>
</comment>
<feature type="compositionally biased region" description="Low complexity" evidence="1">
    <location>
        <begin position="52"/>
        <end position="66"/>
    </location>
</feature>
<proteinExistence type="predicted"/>
<organism evidence="3 4">
    <name type="scientific">Funneliformis geosporum</name>
    <dbReference type="NCBI Taxonomy" id="1117311"/>
    <lineage>
        <taxon>Eukaryota</taxon>
        <taxon>Fungi</taxon>
        <taxon>Fungi incertae sedis</taxon>
        <taxon>Mucoromycota</taxon>
        <taxon>Glomeromycotina</taxon>
        <taxon>Glomeromycetes</taxon>
        <taxon>Glomerales</taxon>
        <taxon>Glomeraceae</taxon>
        <taxon>Funneliformis</taxon>
    </lineage>
</organism>
<evidence type="ECO:0000259" key="2">
    <source>
        <dbReference type="PROSITE" id="PS50053"/>
    </source>
</evidence>
<feature type="domain" description="Ubiquitin-like" evidence="2">
    <location>
        <begin position="73"/>
        <end position="137"/>
    </location>
</feature>
<name>A0A9W4SGC2_9GLOM</name>
<dbReference type="InterPro" id="IPR029071">
    <property type="entry name" value="Ubiquitin-like_domsf"/>
</dbReference>
<dbReference type="PANTHER" id="PTHR13169">
    <property type="entry name" value="UBIQUITIN-LIKE PROTEIN 3 HCG-1 PROTEIN"/>
    <property type="match status" value="1"/>
</dbReference>